<dbReference type="Proteomes" id="UP001056035">
    <property type="component" value="Chromosome"/>
</dbReference>
<reference evidence="2 3" key="1">
    <citation type="submission" date="2022-06" db="EMBL/GenBank/DDBJ databases">
        <title>Paraconexibacter antarcticus.</title>
        <authorList>
            <person name="Kim C.S."/>
        </authorList>
    </citation>
    <scope>NUCLEOTIDE SEQUENCE [LARGE SCALE GENOMIC DNA]</scope>
    <source>
        <strain evidence="2 3">02-257</strain>
    </source>
</reference>
<protein>
    <submittedName>
        <fullName evidence="2">Nuclear transport factor 2 family protein</fullName>
    </submittedName>
</protein>
<proteinExistence type="predicted"/>
<evidence type="ECO:0000259" key="1">
    <source>
        <dbReference type="Pfam" id="PF12680"/>
    </source>
</evidence>
<organism evidence="2 3">
    <name type="scientific">Paraconexibacter antarcticus</name>
    <dbReference type="NCBI Taxonomy" id="2949664"/>
    <lineage>
        <taxon>Bacteria</taxon>
        <taxon>Bacillati</taxon>
        <taxon>Actinomycetota</taxon>
        <taxon>Thermoleophilia</taxon>
        <taxon>Solirubrobacterales</taxon>
        <taxon>Paraconexibacteraceae</taxon>
        <taxon>Paraconexibacter</taxon>
    </lineage>
</organism>
<dbReference type="InterPro" id="IPR037401">
    <property type="entry name" value="SnoaL-like"/>
</dbReference>
<feature type="domain" description="SnoaL-like" evidence="1">
    <location>
        <begin position="8"/>
        <end position="109"/>
    </location>
</feature>
<gene>
    <name evidence="2" type="ORF">NBH00_09560</name>
</gene>
<dbReference type="SUPFAM" id="SSF54427">
    <property type="entry name" value="NTF2-like"/>
    <property type="match status" value="1"/>
</dbReference>
<evidence type="ECO:0000313" key="3">
    <source>
        <dbReference type="Proteomes" id="UP001056035"/>
    </source>
</evidence>
<keyword evidence="3" id="KW-1185">Reference proteome</keyword>
<dbReference type="Gene3D" id="3.10.450.50">
    <property type="match status" value="1"/>
</dbReference>
<dbReference type="Pfam" id="PF12680">
    <property type="entry name" value="SnoaL_2"/>
    <property type="match status" value="1"/>
</dbReference>
<sequence>MTDITTLVDTYLQTWNETDDAARRALVTRVFAADADYLDPQMAGTGTDGIDAMIAGVQAQFPGHRFTLASGPDAHHDRVRFSWHLGPEGGDPIALGIDFATLDADGRMRSVTGFLEPVRA</sequence>
<dbReference type="InterPro" id="IPR032710">
    <property type="entry name" value="NTF2-like_dom_sf"/>
</dbReference>
<dbReference type="EMBL" id="CP098502">
    <property type="protein sequence ID" value="UTI66438.1"/>
    <property type="molecule type" value="Genomic_DNA"/>
</dbReference>
<name>A0ABY5DWN7_9ACTN</name>
<accession>A0ABY5DWN7</accession>
<dbReference type="RefSeq" id="WP_254573109.1">
    <property type="nucleotide sequence ID" value="NZ_CP098502.1"/>
</dbReference>
<evidence type="ECO:0000313" key="2">
    <source>
        <dbReference type="EMBL" id="UTI66438.1"/>
    </source>
</evidence>